<dbReference type="RefSeq" id="WP_107828091.1">
    <property type="nucleotide sequence ID" value="NZ_CP160205.1"/>
</dbReference>
<dbReference type="Gene3D" id="3.40.50.1820">
    <property type="entry name" value="alpha/beta hydrolase"/>
    <property type="match status" value="1"/>
</dbReference>
<dbReference type="AlphaFoldDB" id="A0A2T5JAS3"/>
<sequence>MRLRSIIIGVILSCTLAIGYAQEIYPLYPGKIINSISAENLEKWETDPVTGTVRVSNVSIPTIQVFPAKGSNATDAAVVIFPGGGYVKLGMNTKGTDVTNAFNAAGVTAFVVKYRLPSDRTMPQKQLAPIQDARRAMQFVKENASKWHLDTAKVGVVGFSAGGHVASSLGTSFRDAVIDSVPLKYIRPAFMVLIYPVISMDKKLGNGPSTQNLLGKNPDDAERARFSNQLHVDAHTPPAFIVHAADDNAVPVKSSLLFYETLLQHGVKSELIVYPTGGHGFNLVTGNTTDKWIDHCVAWMAANHWIPKP</sequence>
<dbReference type="PANTHER" id="PTHR48081">
    <property type="entry name" value="AB HYDROLASE SUPERFAMILY PROTEIN C4A8.06C"/>
    <property type="match status" value="1"/>
</dbReference>
<dbReference type="OrthoDB" id="9794725at2"/>
<dbReference type="InterPro" id="IPR050300">
    <property type="entry name" value="GDXG_lipolytic_enzyme"/>
</dbReference>
<evidence type="ECO:0000313" key="3">
    <source>
        <dbReference type="EMBL" id="PTQ97889.1"/>
    </source>
</evidence>
<keyword evidence="4" id="KW-1185">Reference proteome</keyword>
<dbReference type="GO" id="GO:0016787">
    <property type="term" value="F:hydrolase activity"/>
    <property type="evidence" value="ECO:0007669"/>
    <property type="project" value="UniProtKB-KW"/>
</dbReference>
<dbReference type="PANTHER" id="PTHR48081:SF6">
    <property type="entry name" value="PEPTIDASE S9 PROLYL OLIGOPEPTIDASE CATALYTIC DOMAIN-CONTAINING PROTEIN"/>
    <property type="match status" value="1"/>
</dbReference>
<gene>
    <name evidence="3" type="ORF">C8P68_10348</name>
</gene>
<keyword evidence="1" id="KW-0378">Hydrolase</keyword>
<dbReference type="InterPro" id="IPR049492">
    <property type="entry name" value="BD-FAE-like_dom"/>
</dbReference>
<evidence type="ECO:0000256" key="1">
    <source>
        <dbReference type="ARBA" id="ARBA00022801"/>
    </source>
</evidence>
<dbReference type="Pfam" id="PF20434">
    <property type="entry name" value="BD-FAE"/>
    <property type="match status" value="1"/>
</dbReference>
<comment type="caution">
    <text evidence="3">The sequence shown here is derived from an EMBL/GenBank/DDBJ whole genome shotgun (WGS) entry which is preliminary data.</text>
</comment>
<dbReference type="EMBL" id="QAOQ01000003">
    <property type="protein sequence ID" value="PTQ97889.1"/>
    <property type="molecule type" value="Genomic_DNA"/>
</dbReference>
<protein>
    <submittedName>
        <fullName evidence="3">Acetyl esterase/lipase</fullName>
    </submittedName>
</protein>
<proteinExistence type="predicted"/>
<name>A0A2T5JAS3_9SPHI</name>
<dbReference type="SUPFAM" id="SSF53474">
    <property type="entry name" value="alpha/beta-Hydrolases"/>
    <property type="match status" value="1"/>
</dbReference>
<dbReference type="InterPro" id="IPR029058">
    <property type="entry name" value="AB_hydrolase_fold"/>
</dbReference>
<reference evidence="3 4" key="1">
    <citation type="submission" date="2018-04" db="EMBL/GenBank/DDBJ databases">
        <title>Genomic Encyclopedia of Archaeal and Bacterial Type Strains, Phase II (KMG-II): from individual species to whole genera.</title>
        <authorList>
            <person name="Goeker M."/>
        </authorList>
    </citation>
    <scope>NUCLEOTIDE SEQUENCE [LARGE SCALE GENOMIC DNA]</scope>
    <source>
        <strain evidence="3 4">DSM 26809</strain>
    </source>
</reference>
<accession>A0A2T5JAS3</accession>
<dbReference type="Proteomes" id="UP000244168">
    <property type="component" value="Unassembled WGS sequence"/>
</dbReference>
<evidence type="ECO:0000313" key="4">
    <source>
        <dbReference type="Proteomes" id="UP000244168"/>
    </source>
</evidence>
<evidence type="ECO:0000259" key="2">
    <source>
        <dbReference type="Pfam" id="PF20434"/>
    </source>
</evidence>
<feature type="domain" description="BD-FAE-like" evidence="2">
    <location>
        <begin position="67"/>
        <end position="262"/>
    </location>
</feature>
<organism evidence="3 4">
    <name type="scientific">Mucilaginibacter yixingensis</name>
    <dbReference type="NCBI Taxonomy" id="1295612"/>
    <lineage>
        <taxon>Bacteria</taxon>
        <taxon>Pseudomonadati</taxon>
        <taxon>Bacteroidota</taxon>
        <taxon>Sphingobacteriia</taxon>
        <taxon>Sphingobacteriales</taxon>
        <taxon>Sphingobacteriaceae</taxon>
        <taxon>Mucilaginibacter</taxon>
    </lineage>
</organism>